<protein>
    <submittedName>
        <fullName evidence="5">Sulfoquinovosyl transferase SQD2</fullName>
    </submittedName>
</protein>
<accession>A0A9N8E8Q3</accession>
<dbReference type="Pfam" id="PF00534">
    <property type="entry name" value="Glycos_transf_1"/>
    <property type="match status" value="1"/>
</dbReference>
<dbReference type="SUPFAM" id="SSF53756">
    <property type="entry name" value="UDP-Glycosyltransferase/glycogen phosphorylase"/>
    <property type="match status" value="1"/>
</dbReference>
<comment type="caution">
    <text evidence="5">The sequence shown here is derived from an EMBL/GenBank/DDBJ whole genome shotgun (WGS) entry which is preliminary data.</text>
</comment>
<evidence type="ECO:0000259" key="4">
    <source>
        <dbReference type="Pfam" id="PF13439"/>
    </source>
</evidence>
<dbReference type="Proteomes" id="UP001153069">
    <property type="component" value="Unassembled WGS sequence"/>
</dbReference>
<feature type="chain" id="PRO_5040319817" evidence="2">
    <location>
        <begin position="21"/>
        <end position="469"/>
    </location>
</feature>
<dbReference type="AlphaFoldDB" id="A0A9N8E8Q3"/>
<dbReference type="PANTHER" id="PTHR45947">
    <property type="entry name" value="SULFOQUINOVOSYL TRANSFERASE SQD2"/>
    <property type="match status" value="1"/>
</dbReference>
<keyword evidence="2" id="KW-0732">Signal</keyword>
<evidence type="ECO:0000256" key="2">
    <source>
        <dbReference type="SAM" id="SignalP"/>
    </source>
</evidence>
<evidence type="ECO:0000313" key="6">
    <source>
        <dbReference type="Proteomes" id="UP001153069"/>
    </source>
</evidence>
<feature type="domain" description="Glycosyltransferase subfamily 4-like N-terminal" evidence="4">
    <location>
        <begin position="47"/>
        <end position="220"/>
    </location>
</feature>
<sequence>MTSFSFLIVALLAATKTVDAFSAIAPPQGKNKVLVLVEPSPLTYVSGYANRFQALFKHLDSQQTNFEVVTVDVHSGQKPDSHLGRTVHHTAAVPIPWYNELGLSVDWRFQIGRVIRRMRPDILHVSSPGLLPFPALLYSRLFQIPLLFSYHTHMPIYVRSYVPKFMGLQRGCEWLSWQLIRIFHSMVDATVATSPQIVQEFKDHGIPRCFLWEKGVDTERFHPRFKSQEMRHRITNGNPDDFLIVHVGRLGREKRIDEIKEILHKMDNTRLCIVGHGPYEKQLHKNFAEFGDKVHFTGLLHGDELSQAYASADAFCMPSDSETLGFVVLESMASEVPVVGCNAGGIPHTIRPVENTGSFLVETGDIDGYVEKLKLLQSNVELRQRMGRRSREEMLRWSWEDSMSQLREETYRVAKENKHNRWENRLWRVATLQPLRKRIFGRRRRQQQRTVMGAGDAVPTVVSAKVEDI</sequence>
<gene>
    <name evidence="5" type="ORF">SEMRO_747_G196520.1</name>
</gene>
<dbReference type="PANTHER" id="PTHR45947:SF3">
    <property type="entry name" value="SULFOQUINOVOSYL TRANSFERASE SQD2"/>
    <property type="match status" value="1"/>
</dbReference>
<name>A0A9N8E8Q3_9STRA</name>
<dbReference type="InterPro" id="IPR028098">
    <property type="entry name" value="Glyco_trans_4-like_N"/>
</dbReference>
<dbReference type="GO" id="GO:0016757">
    <property type="term" value="F:glycosyltransferase activity"/>
    <property type="evidence" value="ECO:0007669"/>
    <property type="project" value="UniProtKB-KW"/>
</dbReference>
<evidence type="ECO:0000259" key="3">
    <source>
        <dbReference type="Pfam" id="PF00534"/>
    </source>
</evidence>
<feature type="domain" description="Glycosyl transferase family 1" evidence="3">
    <location>
        <begin position="232"/>
        <end position="392"/>
    </location>
</feature>
<reference evidence="5" key="1">
    <citation type="submission" date="2020-06" db="EMBL/GenBank/DDBJ databases">
        <authorList>
            <consortium name="Plant Systems Biology data submission"/>
        </authorList>
    </citation>
    <scope>NUCLEOTIDE SEQUENCE</scope>
    <source>
        <strain evidence="5">D6</strain>
    </source>
</reference>
<keyword evidence="6" id="KW-1185">Reference proteome</keyword>
<dbReference type="OrthoDB" id="443318at2759"/>
<dbReference type="InterPro" id="IPR050194">
    <property type="entry name" value="Glycosyltransferase_grp1"/>
</dbReference>
<dbReference type="InterPro" id="IPR001296">
    <property type="entry name" value="Glyco_trans_1"/>
</dbReference>
<dbReference type="Gene3D" id="3.40.50.2000">
    <property type="entry name" value="Glycogen Phosphorylase B"/>
    <property type="match status" value="2"/>
</dbReference>
<keyword evidence="1" id="KW-0328">Glycosyltransferase</keyword>
<evidence type="ECO:0000313" key="5">
    <source>
        <dbReference type="EMBL" id="CAB9515910.1"/>
    </source>
</evidence>
<feature type="signal peptide" evidence="2">
    <location>
        <begin position="1"/>
        <end position="20"/>
    </location>
</feature>
<evidence type="ECO:0000256" key="1">
    <source>
        <dbReference type="ARBA" id="ARBA00022676"/>
    </source>
</evidence>
<dbReference type="Pfam" id="PF13439">
    <property type="entry name" value="Glyco_transf_4"/>
    <property type="match status" value="1"/>
</dbReference>
<keyword evidence="5" id="KW-0808">Transferase</keyword>
<proteinExistence type="predicted"/>
<dbReference type="EMBL" id="CAICTM010000746">
    <property type="protein sequence ID" value="CAB9515910.1"/>
    <property type="molecule type" value="Genomic_DNA"/>
</dbReference>
<organism evidence="5 6">
    <name type="scientific">Seminavis robusta</name>
    <dbReference type="NCBI Taxonomy" id="568900"/>
    <lineage>
        <taxon>Eukaryota</taxon>
        <taxon>Sar</taxon>
        <taxon>Stramenopiles</taxon>
        <taxon>Ochrophyta</taxon>
        <taxon>Bacillariophyta</taxon>
        <taxon>Bacillariophyceae</taxon>
        <taxon>Bacillariophycidae</taxon>
        <taxon>Naviculales</taxon>
        <taxon>Naviculaceae</taxon>
        <taxon>Seminavis</taxon>
    </lineage>
</organism>
<dbReference type="CDD" id="cd03814">
    <property type="entry name" value="GT4-like"/>
    <property type="match status" value="1"/>
</dbReference>